<protein>
    <submittedName>
        <fullName evidence="1">Uncharacterized protein</fullName>
    </submittedName>
</protein>
<reference evidence="1 2" key="1">
    <citation type="submission" date="2019-03" db="EMBL/GenBank/DDBJ databases">
        <title>Single cell metagenomics reveals metabolic interactions within the superorganism composed of flagellate Streblomastix strix and complex community of Bacteroidetes bacteria on its surface.</title>
        <authorList>
            <person name="Treitli S.C."/>
            <person name="Kolisko M."/>
            <person name="Husnik F."/>
            <person name="Keeling P."/>
            <person name="Hampl V."/>
        </authorList>
    </citation>
    <scope>NUCLEOTIDE SEQUENCE [LARGE SCALE GENOMIC DNA]</scope>
    <source>
        <strain evidence="1">ST1C</strain>
    </source>
</reference>
<name>A0A5J4UF52_9EUKA</name>
<accession>A0A5J4UF52</accession>
<dbReference type="Proteomes" id="UP000324800">
    <property type="component" value="Unassembled WGS sequence"/>
</dbReference>
<evidence type="ECO:0000313" key="2">
    <source>
        <dbReference type="Proteomes" id="UP000324800"/>
    </source>
</evidence>
<comment type="caution">
    <text evidence="1">The sequence shown here is derived from an EMBL/GenBank/DDBJ whole genome shotgun (WGS) entry which is preliminary data.</text>
</comment>
<gene>
    <name evidence="1" type="ORF">EZS28_035822</name>
</gene>
<dbReference type="AlphaFoldDB" id="A0A5J4UF52"/>
<dbReference type="EMBL" id="SNRW01017139">
    <property type="protein sequence ID" value="KAA6368651.1"/>
    <property type="molecule type" value="Genomic_DNA"/>
</dbReference>
<evidence type="ECO:0000313" key="1">
    <source>
        <dbReference type="EMBL" id="KAA6368651.1"/>
    </source>
</evidence>
<organism evidence="1 2">
    <name type="scientific">Streblomastix strix</name>
    <dbReference type="NCBI Taxonomy" id="222440"/>
    <lineage>
        <taxon>Eukaryota</taxon>
        <taxon>Metamonada</taxon>
        <taxon>Preaxostyla</taxon>
        <taxon>Oxymonadida</taxon>
        <taxon>Streblomastigidae</taxon>
        <taxon>Streblomastix</taxon>
    </lineage>
</organism>
<dbReference type="OrthoDB" id="300606at2759"/>
<sequence length="796" mass="87855">MMSLEPAPSIDAKIPPPQPQLVHSVNGGGMYLSSSDIDTDIQITGLLSFDNCSSSYQGGGLYLSTSGSQLSFTNVVQFKDCSSTYGGGICVDCYDEGTIRFIEELNFDNCSAKQQGGAIYSWIQGGGVDFITNKGQILINNVICKNCKAILSGGGLYSDISNGGILSMDKLEFLNCKSGNGGAIYLRIVNIELQSSFQIKDLIMQDCKALINTESTIYSQSGFGGGIFITGFGDYDVSSNRIDFSKMKMYGNTADNGGQSLYVAMPNVIEWCRTGIDGEYVKGNYSDIDSDESELEGIPVDLNDFYFVTQVDILNGQRPLELWWRTIWHILNRNEGIIQGINQTRCAEYNNPCYSIDYALQEISVELGGTTSSIIPEKRIGICEAGYDLTAPIQFSKSNSYTNIIKIMKQLYLTKYNMEGKAEIKIIKGGYASNIENGHKGWISANEEIELKFYFIKFITDKSKLNIPLIYVEDQNTSLELDSVTFSDINLSPTDEPKGIVHVDVDNTELIISDCIFEDITIEGEGGSAIRIVNDQENSFDATIDGTQFNNINSTGDESGQGGSAIYAQIREDCSLIIDDSCEFNDCVIESGNGGALYVDIDYSKNFQFKIKDATFRHNKALKHNSKDIPPSGYGGVIFLTGTGDYVVDSEQIDLSGMKSDSNLADNGGNNIYIIMPQLEDFCKYDEGSLVKGGYDDKQSNLSDVEGIITDAISFNQLNPQEIQEEQKSLQYFWVQLVSLRSAKVVIDFRNEDEPFKYQLVGKNMKQGNLNAKIIEIGDKTSEGQILQQNQQNKEI</sequence>
<feature type="non-terminal residue" evidence="1">
    <location>
        <position position="796"/>
    </location>
</feature>
<proteinExistence type="predicted"/>